<feature type="compositionally biased region" description="Low complexity" evidence="2">
    <location>
        <begin position="854"/>
        <end position="870"/>
    </location>
</feature>
<dbReference type="InterPro" id="IPR056693">
    <property type="entry name" value="DUF7791"/>
</dbReference>
<evidence type="ECO:0000313" key="7">
    <source>
        <dbReference type="Proteomes" id="UP000800035"/>
    </source>
</evidence>
<keyword evidence="3" id="KW-0472">Membrane</keyword>
<sequence>MGSETIKRLQDLAKTGRASAEDLNSLNKHVAILQHGVHVSSLGQEAEETMASLMRLSSKALESITSHRILNSLAFGEMHTRYANVPSAYSETFQWMFEEHVPQKQQTALEGRMLFREWLEAGDEVFHISGKPGAGKSTLMKFLFRNPRTTDLLARWAAGRKLVFSKFFFWKPGSDMENSIPAMLRTLIYDTLQQCPELTSAVFPQHWSHIQSLPWQAPVAFRFDNHEIRAAFDRLIQIRNSGQKRCFCFFIDGLDEYQETPEERYKDLIQLLSSWTKAAARDLKLCVSSREHHVFLDHFNGPRGFRLQDLTYDDIYNFIHDKLERNETFMALEKPADGPHRLISKVADRADGVFMWVSLVVNLLDEACDDGDDFSELERRVEGTQPLVQDLFRQLLDSIHESDRDRSAQTFAVVLKCLENKYGMRMSLFRYSLLDDFNANPEFAADIDRLKSAGLVGMNNEHVQRREKRARKQLYRRCKGLLEVHTDAEDSLETIINPHGIIPYNSTLFKKTISLAHRDVYEFLLRDDVQKERNARLQGFDTFGVICQTFAAEVASTMVLKEEPSGRWECPMESSHWVPELMDILRGIPQHDPVREQDLRALDNLDVLRRPNGSGSEYCPELRVNVLSPEIAVPYLGDFSFSVCHFAAALGIVPYFRYEIQLTGRDTATKDGSLSVTLIWMLNLMLQGPQRGGIRLSAAETTNYPEILRRILGNGCCPNQAISRDHELSLWGHFISSSVGLTTLSTPMAEMAEVFLEFGADPDLSLTSRADKWDYYIDVSSSAPRRPTNIQPCFSFSYSPRVGRKPWEFVVHRGSATLRDTFEWLNPPNLQTLLALLGERKETEQKRVPTVSDTGSAPTTGTKTAATGPPESSANDSSMDVTTKDDNTSHLGAEGSGPTGPLRWMSFRSVISNPILTFALGILVAYLLWYVLSIGYP</sequence>
<evidence type="ECO:0000313" key="6">
    <source>
        <dbReference type="EMBL" id="KAF1949869.1"/>
    </source>
</evidence>
<proteinExistence type="predicted"/>
<keyword evidence="7" id="KW-1185">Reference proteome</keyword>
<keyword evidence="3" id="KW-0812">Transmembrane</keyword>
<evidence type="ECO:0000256" key="2">
    <source>
        <dbReference type="SAM" id="MobiDB-lite"/>
    </source>
</evidence>
<dbReference type="PANTHER" id="PTHR10039">
    <property type="entry name" value="AMELOGENIN"/>
    <property type="match status" value="1"/>
</dbReference>
<accession>A0A6A5TDR1</accession>
<dbReference type="AlphaFoldDB" id="A0A6A5TDR1"/>
<name>A0A6A5TDR1_9PLEO</name>
<dbReference type="Pfam" id="PF25053">
    <property type="entry name" value="DUF7791"/>
    <property type="match status" value="1"/>
</dbReference>
<keyword evidence="3" id="KW-1133">Transmembrane helix</keyword>
<feature type="region of interest" description="Disordered" evidence="2">
    <location>
        <begin position="844"/>
        <end position="897"/>
    </location>
</feature>
<evidence type="ECO:0000256" key="3">
    <source>
        <dbReference type="SAM" id="Phobius"/>
    </source>
</evidence>
<reference evidence="6" key="1">
    <citation type="journal article" date="2020" name="Stud. Mycol.">
        <title>101 Dothideomycetes genomes: a test case for predicting lifestyles and emergence of pathogens.</title>
        <authorList>
            <person name="Haridas S."/>
            <person name="Albert R."/>
            <person name="Binder M."/>
            <person name="Bloem J."/>
            <person name="Labutti K."/>
            <person name="Salamov A."/>
            <person name="Andreopoulos B."/>
            <person name="Baker S."/>
            <person name="Barry K."/>
            <person name="Bills G."/>
            <person name="Bluhm B."/>
            <person name="Cannon C."/>
            <person name="Castanera R."/>
            <person name="Culley D."/>
            <person name="Daum C."/>
            <person name="Ezra D."/>
            <person name="Gonzalez J."/>
            <person name="Henrissat B."/>
            <person name="Kuo A."/>
            <person name="Liang C."/>
            <person name="Lipzen A."/>
            <person name="Lutzoni F."/>
            <person name="Magnuson J."/>
            <person name="Mondo S."/>
            <person name="Nolan M."/>
            <person name="Ohm R."/>
            <person name="Pangilinan J."/>
            <person name="Park H.-J."/>
            <person name="Ramirez L."/>
            <person name="Alfaro M."/>
            <person name="Sun H."/>
            <person name="Tritt A."/>
            <person name="Yoshinaga Y."/>
            <person name="Zwiers L.-H."/>
            <person name="Turgeon B."/>
            <person name="Goodwin S."/>
            <person name="Spatafora J."/>
            <person name="Crous P."/>
            <person name="Grigoriev I."/>
        </authorList>
    </citation>
    <scope>NUCLEOTIDE SEQUENCE</scope>
    <source>
        <strain evidence="6">CBS 675.92</strain>
    </source>
</reference>
<dbReference type="Gene3D" id="3.40.50.300">
    <property type="entry name" value="P-loop containing nucleotide triphosphate hydrolases"/>
    <property type="match status" value="1"/>
</dbReference>
<dbReference type="InterPro" id="IPR056884">
    <property type="entry name" value="NPHP3-like_N"/>
</dbReference>
<dbReference type="Proteomes" id="UP000800035">
    <property type="component" value="Unassembled WGS sequence"/>
</dbReference>
<feature type="domain" description="DUF7791" evidence="5">
    <location>
        <begin position="399"/>
        <end position="559"/>
    </location>
</feature>
<dbReference type="SUPFAM" id="SSF52540">
    <property type="entry name" value="P-loop containing nucleoside triphosphate hydrolases"/>
    <property type="match status" value="1"/>
</dbReference>
<dbReference type="OrthoDB" id="443402at2759"/>
<dbReference type="InterPro" id="IPR027417">
    <property type="entry name" value="P-loop_NTPase"/>
</dbReference>
<feature type="compositionally biased region" description="Polar residues" evidence="2">
    <location>
        <begin position="872"/>
        <end position="881"/>
    </location>
</feature>
<dbReference type="PANTHER" id="PTHR10039:SF5">
    <property type="entry name" value="NACHT DOMAIN-CONTAINING PROTEIN"/>
    <property type="match status" value="1"/>
</dbReference>
<feature type="transmembrane region" description="Helical" evidence="3">
    <location>
        <begin position="910"/>
        <end position="932"/>
    </location>
</feature>
<protein>
    <submittedName>
        <fullName evidence="6">Uncharacterized protein</fullName>
    </submittedName>
</protein>
<dbReference type="Pfam" id="PF24883">
    <property type="entry name" value="NPHP3_N"/>
    <property type="match status" value="1"/>
</dbReference>
<organism evidence="6 7">
    <name type="scientific">Byssothecium circinans</name>
    <dbReference type="NCBI Taxonomy" id="147558"/>
    <lineage>
        <taxon>Eukaryota</taxon>
        <taxon>Fungi</taxon>
        <taxon>Dikarya</taxon>
        <taxon>Ascomycota</taxon>
        <taxon>Pezizomycotina</taxon>
        <taxon>Dothideomycetes</taxon>
        <taxon>Pleosporomycetidae</taxon>
        <taxon>Pleosporales</taxon>
        <taxon>Massarineae</taxon>
        <taxon>Massarinaceae</taxon>
        <taxon>Byssothecium</taxon>
    </lineage>
</organism>
<evidence type="ECO:0000259" key="5">
    <source>
        <dbReference type="Pfam" id="PF25053"/>
    </source>
</evidence>
<dbReference type="EMBL" id="ML977031">
    <property type="protein sequence ID" value="KAF1949869.1"/>
    <property type="molecule type" value="Genomic_DNA"/>
</dbReference>
<evidence type="ECO:0000256" key="1">
    <source>
        <dbReference type="ARBA" id="ARBA00022737"/>
    </source>
</evidence>
<feature type="domain" description="Nephrocystin 3-like N-terminal" evidence="4">
    <location>
        <begin position="115"/>
        <end position="290"/>
    </location>
</feature>
<keyword evidence="1" id="KW-0677">Repeat</keyword>
<evidence type="ECO:0000259" key="4">
    <source>
        <dbReference type="Pfam" id="PF24883"/>
    </source>
</evidence>
<gene>
    <name evidence="6" type="ORF">CC80DRAFT_598621</name>
</gene>